<gene>
    <name evidence="10" type="ORF">M0812_06303</name>
</gene>
<dbReference type="GO" id="GO:0004019">
    <property type="term" value="F:adenylosuccinate synthase activity"/>
    <property type="evidence" value="ECO:0007669"/>
    <property type="project" value="UniProtKB-UniRule"/>
</dbReference>
<organism evidence="10 11">
    <name type="scientific">Anaeramoeba flamelloides</name>
    <dbReference type="NCBI Taxonomy" id="1746091"/>
    <lineage>
        <taxon>Eukaryota</taxon>
        <taxon>Metamonada</taxon>
        <taxon>Anaeramoebidae</taxon>
        <taxon>Anaeramoeba</taxon>
    </lineage>
</organism>
<feature type="binding site" evidence="8">
    <location>
        <begin position="498"/>
        <end position="500"/>
    </location>
    <ligand>
        <name>GTP</name>
        <dbReference type="ChEBI" id="CHEBI:37565"/>
    </ligand>
</feature>
<feature type="binding site" evidence="8">
    <location>
        <begin position="62"/>
        <end position="68"/>
    </location>
    <ligand>
        <name>GTP</name>
        <dbReference type="ChEBI" id="CHEBI:37565"/>
    </ligand>
</feature>
<name>A0AAV8A761_9EUKA</name>
<dbReference type="NCBIfam" id="TIGR00184">
    <property type="entry name" value="purA"/>
    <property type="match status" value="1"/>
</dbReference>
<dbReference type="PROSITE" id="PS01266">
    <property type="entry name" value="ADENYLOSUCCIN_SYN_1"/>
    <property type="match status" value="1"/>
</dbReference>
<keyword evidence="8" id="KW-0963">Cytoplasm</keyword>
<dbReference type="CDD" id="cd03108">
    <property type="entry name" value="AdSS"/>
    <property type="match status" value="1"/>
</dbReference>
<feature type="binding site" evidence="8">
    <location>
        <begin position="88"/>
        <end position="91"/>
    </location>
    <ligand>
        <name>IMP</name>
        <dbReference type="ChEBI" id="CHEBI:58053"/>
    </ligand>
</feature>
<dbReference type="GO" id="GO:0000287">
    <property type="term" value="F:magnesium ion binding"/>
    <property type="evidence" value="ECO:0007669"/>
    <property type="project" value="UniProtKB-UniRule"/>
</dbReference>
<protein>
    <recommendedName>
        <fullName evidence="8 9">Adenylosuccinate synthetase</fullName>
        <shortName evidence="8">AMPSase</shortName>
        <shortName evidence="8">AdSS</shortName>
        <ecNumber evidence="8 9">6.3.4.4</ecNumber>
    </recommendedName>
    <alternativeName>
        <fullName evidence="8">IMP--aspartate ligase</fullName>
    </alternativeName>
</protein>
<dbReference type="GO" id="GO:0046040">
    <property type="term" value="P:IMP metabolic process"/>
    <property type="evidence" value="ECO:0007669"/>
    <property type="project" value="TreeGrafter"/>
</dbReference>
<comment type="caution">
    <text evidence="10">The sequence shown here is derived from an EMBL/GenBank/DDBJ whole genome shotgun (WGS) entry which is preliminary data.</text>
</comment>
<evidence type="ECO:0000256" key="7">
    <source>
        <dbReference type="ARBA" id="ARBA00023134"/>
    </source>
</evidence>
<dbReference type="Gene3D" id="3.40.440.10">
    <property type="entry name" value="Adenylosuccinate Synthetase, subunit A, domain 1"/>
    <property type="match status" value="1"/>
</dbReference>
<feature type="binding site" evidence="8">
    <location>
        <position position="386"/>
    </location>
    <ligand>
        <name>IMP</name>
        <dbReference type="ChEBI" id="CHEBI:58053"/>
    </ligand>
</feature>
<evidence type="ECO:0000256" key="2">
    <source>
        <dbReference type="ARBA" id="ARBA00022598"/>
    </source>
</evidence>
<keyword evidence="2 8" id="KW-0436">Ligase</keyword>
<dbReference type="InterPro" id="IPR042111">
    <property type="entry name" value="Adenylosuccinate_synth_dom3"/>
</dbReference>
<feature type="binding site" evidence="8">
    <location>
        <begin position="63"/>
        <end position="66"/>
    </location>
    <ligand>
        <name>IMP</name>
        <dbReference type="ChEBI" id="CHEBI:58053"/>
    </ligand>
</feature>
<dbReference type="SUPFAM" id="SSF52540">
    <property type="entry name" value="P-loop containing nucleoside triphosphate hydrolases"/>
    <property type="match status" value="1"/>
</dbReference>
<feature type="binding site" evidence="8">
    <location>
        <position position="200"/>
    </location>
    <ligand>
        <name>IMP</name>
        <dbReference type="ChEBI" id="CHEBI:58053"/>
        <note>ligand shared between dimeric partners</note>
    </ligand>
</feature>
<comment type="cofactor">
    <cofactor evidence="8">
        <name>Mg(2+)</name>
        <dbReference type="ChEBI" id="CHEBI:18420"/>
    </cofactor>
    <text evidence="8">Binds 1 Mg(2+) ion per subunit.</text>
</comment>
<comment type="pathway">
    <text evidence="8 9">Purine metabolism; AMP biosynthesis via de novo pathway; AMP from IMP: step 1/2.</text>
</comment>
<feature type="binding site" evidence="8">
    <location>
        <begin position="90"/>
        <end position="92"/>
    </location>
    <ligand>
        <name>GTP</name>
        <dbReference type="ChEBI" id="CHEBI:37565"/>
    </ligand>
</feature>
<feature type="binding site" evidence="8">
    <location>
        <position position="303"/>
    </location>
    <ligand>
        <name>IMP</name>
        <dbReference type="ChEBI" id="CHEBI:58053"/>
    </ligand>
</feature>
<comment type="subcellular location">
    <subcellularLocation>
        <location evidence="8">Cytoplasm</location>
    </subcellularLocation>
</comment>
<feature type="binding site" evidence="8">
    <location>
        <position position="90"/>
    </location>
    <ligand>
        <name>Mg(2+)</name>
        <dbReference type="ChEBI" id="CHEBI:18420"/>
    </ligand>
</feature>
<dbReference type="InterPro" id="IPR042109">
    <property type="entry name" value="Adenylosuccinate_synth_dom1"/>
</dbReference>
<keyword evidence="3 8" id="KW-0479">Metal-binding</keyword>
<evidence type="ECO:0000256" key="5">
    <source>
        <dbReference type="ARBA" id="ARBA00022755"/>
    </source>
</evidence>
<dbReference type="SMART" id="SM00788">
    <property type="entry name" value="Adenylsucc_synt"/>
    <property type="match status" value="1"/>
</dbReference>
<comment type="catalytic activity">
    <reaction evidence="8 9">
        <text>IMP + L-aspartate + GTP = N(6)-(1,2-dicarboxyethyl)-AMP + GDP + phosphate + 2 H(+)</text>
        <dbReference type="Rhea" id="RHEA:15753"/>
        <dbReference type="ChEBI" id="CHEBI:15378"/>
        <dbReference type="ChEBI" id="CHEBI:29991"/>
        <dbReference type="ChEBI" id="CHEBI:37565"/>
        <dbReference type="ChEBI" id="CHEBI:43474"/>
        <dbReference type="ChEBI" id="CHEBI:57567"/>
        <dbReference type="ChEBI" id="CHEBI:58053"/>
        <dbReference type="ChEBI" id="CHEBI:58189"/>
        <dbReference type="EC" id="6.3.4.4"/>
    </reaction>
</comment>
<dbReference type="Gene3D" id="3.90.170.10">
    <property type="entry name" value="Adenylosuccinate Synthetase, subunit A, domain 3"/>
    <property type="match status" value="1"/>
</dbReference>
<feature type="binding site" evidence="8">
    <location>
        <position position="388"/>
    </location>
    <ligand>
        <name>GTP</name>
        <dbReference type="ChEBI" id="CHEBI:37565"/>
    </ligand>
</feature>
<feature type="active site" description="Proton acceptor" evidence="8">
    <location>
        <position position="63"/>
    </location>
</feature>
<evidence type="ECO:0000256" key="6">
    <source>
        <dbReference type="ARBA" id="ARBA00022842"/>
    </source>
</evidence>
<dbReference type="NCBIfam" id="NF002223">
    <property type="entry name" value="PRK01117.1"/>
    <property type="match status" value="1"/>
</dbReference>
<dbReference type="InterPro" id="IPR027417">
    <property type="entry name" value="P-loop_NTPase"/>
</dbReference>
<comment type="function">
    <text evidence="8">Plays an important role in the de novo pathway and in the salvage pathway of purine nucleotide biosynthesis. Catalyzes the first commited step in the biosynthesis of AMP from IMP.</text>
</comment>
<evidence type="ECO:0000256" key="9">
    <source>
        <dbReference type="RuleBase" id="RU000520"/>
    </source>
</evidence>
<dbReference type="FunFam" id="3.90.170.10:FF:000001">
    <property type="entry name" value="Adenylosuccinate synthetase"/>
    <property type="match status" value="1"/>
</dbReference>
<dbReference type="InterPro" id="IPR018220">
    <property type="entry name" value="Adenylosuccin_syn_GTP-bd"/>
</dbReference>
<evidence type="ECO:0000256" key="8">
    <source>
        <dbReference type="HAMAP-Rule" id="MF_03125"/>
    </source>
</evidence>
<dbReference type="GO" id="GO:0005525">
    <property type="term" value="F:GTP binding"/>
    <property type="evidence" value="ECO:0007669"/>
    <property type="project" value="UniProtKB-UniRule"/>
</dbReference>
<reference evidence="10" key="1">
    <citation type="submission" date="2022-08" db="EMBL/GenBank/DDBJ databases">
        <title>Novel sulphate-reducing endosymbionts in the free-living metamonad Anaeramoeba.</title>
        <authorList>
            <person name="Jerlstrom-Hultqvist J."/>
            <person name="Cepicka I."/>
            <person name="Gallot-Lavallee L."/>
            <person name="Salas-Leiva D."/>
            <person name="Curtis B.A."/>
            <person name="Zahonova K."/>
            <person name="Pipaliya S."/>
            <person name="Dacks J."/>
            <person name="Roger A.J."/>
        </authorList>
    </citation>
    <scope>NUCLEOTIDE SEQUENCE</scope>
    <source>
        <strain evidence="10">Busselton2</strain>
    </source>
</reference>
<keyword evidence="6 8" id="KW-0460">Magnesium</keyword>
<accession>A0AAV8A761</accession>
<dbReference type="EMBL" id="JANTQA010000012">
    <property type="protein sequence ID" value="KAJ3450136.1"/>
    <property type="molecule type" value="Genomic_DNA"/>
</dbReference>
<sequence length="511" mass="57759">MRKKEQTFTNNNPFLKIALNLILDFIFFSSIKRQFSKPWDYTSKRSHYPSSQVTLVLGSQWGDEGKGKLVDQIANEYDIICRFNGGNNAGHSVVTTINGKKIKLGLHLFPCGALHENTVNLLGNGTVIHIPSLFEEVKLIEDIGINALSRLLISSHAQIVPDLFQLIDGLEENEKSLGVAKKIGTTRKGIGVTYAMEKDRIGLRVGDFYGIHNDVIQKMQFEEQLSSLIRICKGRFNYLLDPKFCSKEDRRKWDEYTNIKRAMDRYTKYSKILSKHSTVINTMDYLNDAIKKFGKKILIEGANGVLLDTEYGTYPYVTSSCTLSAGICTGLGIPPRLLKKIDFNVIGVAKAYQTRVGEGPMATELPKEENTEMALKGGEFGVTTGRQRRCGWLDIVALKYSHQLNEFDQLILTKLDILSGYDTVKLGVGYRLKNGQTLHKTIPIDNSNYDDLEVIYETLPGWKEDITGIRSFDDLPINAQNYVRRIEKLTGIFIRWIGVGPDREETIEKLH</sequence>
<feature type="active site" description="Proton donor" evidence="8">
    <location>
        <position position="91"/>
    </location>
</feature>
<evidence type="ECO:0000313" key="10">
    <source>
        <dbReference type="EMBL" id="KAJ3450136.1"/>
    </source>
</evidence>
<comment type="function">
    <text evidence="9">Plays an important role in the de novo pathway of purine nucleotide biosynthesis.</text>
</comment>
<feature type="binding site" evidence="8">
    <location>
        <position position="63"/>
    </location>
    <ligand>
        <name>Mg(2+)</name>
        <dbReference type="ChEBI" id="CHEBI:18420"/>
    </ligand>
</feature>
<comment type="subunit">
    <text evidence="1 8">Homodimer.</text>
</comment>
<feature type="binding site" evidence="8">
    <location>
        <position position="186"/>
    </location>
    <ligand>
        <name>IMP</name>
        <dbReference type="ChEBI" id="CHEBI:58053"/>
    </ligand>
</feature>
<evidence type="ECO:0000256" key="1">
    <source>
        <dbReference type="ARBA" id="ARBA00011738"/>
    </source>
</evidence>
<dbReference type="Gene3D" id="1.10.300.10">
    <property type="entry name" value="Adenylosuccinate Synthetase, subunit A, domain 2"/>
    <property type="match status" value="1"/>
</dbReference>
<feature type="binding site" evidence="8">
    <location>
        <begin position="382"/>
        <end position="388"/>
    </location>
    <ligand>
        <name>substrate</name>
    </ligand>
</feature>
<feature type="binding site" evidence="8">
    <location>
        <begin position="414"/>
        <end position="416"/>
    </location>
    <ligand>
        <name>GTP</name>
        <dbReference type="ChEBI" id="CHEBI:37565"/>
    </ligand>
</feature>
<evidence type="ECO:0000313" key="11">
    <source>
        <dbReference type="Proteomes" id="UP001146793"/>
    </source>
</evidence>
<dbReference type="InterPro" id="IPR042110">
    <property type="entry name" value="Adenylosuccinate_synth_dom2"/>
</dbReference>
<dbReference type="Pfam" id="PF00709">
    <property type="entry name" value="Adenylsucc_synt"/>
    <property type="match status" value="1"/>
</dbReference>
<evidence type="ECO:0000256" key="4">
    <source>
        <dbReference type="ARBA" id="ARBA00022741"/>
    </source>
</evidence>
<dbReference type="HAMAP" id="MF_00011">
    <property type="entry name" value="Adenylosucc_synth"/>
    <property type="match status" value="1"/>
</dbReference>
<keyword evidence="5 8" id="KW-0658">Purine biosynthesis</keyword>
<dbReference type="EC" id="6.3.4.4" evidence="8 9"/>
<dbReference type="PANTHER" id="PTHR11846">
    <property type="entry name" value="ADENYLOSUCCINATE SYNTHETASE"/>
    <property type="match status" value="1"/>
</dbReference>
<proteinExistence type="inferred from homology"/>
<dbReference type="PANTHER" id="PTHR11846:SF0">
    <property type="entry name" value="ADENYLOSUCCINATE SYNTHETASE"/>
    <property type="match status" value="1"/>
</dbReference>
<dbReference type="InterPro" id="IPR001114">
    <property type="entry name" value="Adenylosuccinate_synthetase"/>
</dbReference>
<dbReference type="GO" id="GO:0044208">
    <property type="term" value="P:'de novo' AMP biosynthetic process"/>
    <property type="evidence" value="ECO:0007669"/>
    <property type="project" value="UniProtKB-UniRule"/>
</dbReference>
<comment type="similarity">
    <text evidence="8 9">Belongs to the adenylosuccinate synthetase family.</text>
</comment>
<evidence type="ECO:0000256" key="3">
    <source>
        <dbReference type="ARBA" id="ARBA00022723"/>
    </source>
</evidence>
<dbReference type="Proteomes" id="UP001146793">
    <property type="component" value="Unassembled WGS sequence"/>
</dbReference>
<keyword evidence="7 8" id="KW-0342">GTP-binding</keyword>
<keyword evidence="4 8" id="KW-0547">Nucleotide-binding</keyword>
<dbReference type="AlphaFoldDB" id="A0AAV8A761"/>
<dbReference type="GO" id="GO:0005737">
    <property type="term" value="C:cytoplasm"/>
    <property type="evidence" value="ECO:0007669"/>
    <property type="project" value="UniProtKB-SubCell"/>
</dbReference>
<feature type="binding site" evidence="8">
    <location>
        <position position="318"/>
    </location>
    <ligand>
        <name>IMP</name>
        <dbReference type="ChEBI" id="CHEBI:58053"/>
    </ligand>
</feature>